<reference evidence="1" key="1">
    <citation type="journal article" date="2015" name="Nature">
        <title>Complex archaea that bridge the gap between prokaryotes and eukaryotes.</title>
        <authorList>
            <person name="Spang A."/>
            <person name="Saw J.H."/>
            <person name="Jorgensen S.L."/>
            <person name="Zaremba-Niedzwiedzka K."/>
            <person name="Martijn J."/>
            <person name="Lind A.E."/>
            <person name="van Eijk R."/>
            <person name="Schleper C."/>
            <person name="Guy L."/>
            <person name="Ettema T.J."/>
        </authorList>
    </citation>
    <scope>NUCLEOTIDE SEQUENCE</scope>
</reference>
<comment type="caution">
    <text evidence="1">The sequence shown here is derived from an EMBL/GenBank/DDBJ whole genome shotgun (WGS) entry which is preliminary data.</text>
</comment>
<dbReference type="AlphaFoldDB" id="A0A0F9AKH5"/>
<sequence length="25" mass="3039">LQQLRDLLEKLKKEVTKQEERISNV</sequence>
<gene>
    <name evidence="1" type="ORF">LCGC14_2559270</name>
</gene>
<name>A0A0F9AKH5_9ZZZZ</name>
<evidence type="ECO:0000313" key="1">
    <source>
        <dbReference type="EMBL" id="KKL10099.1"/>
    </source>
</evidence>
<organism evidence="1">
    <name type="scientific">marine sediment metagenome</name>
    <dbReference type="NCBI Taxonomy" id="412755"/>
    <lineage>
        <taxon>unclassified sequences</taxon>
        <taxon>metagenomes</taxon>
        <taxon>ecological metagenomes</taxon>
    </lineage>
</organism>
<dbReference type="EMBL" id="LAZR01042201">
    <property type="protein sequence ID" value="KKL10099.1"/>
    <property type="molecule type" value="Genomic_DNA"/>
</dbReference>
<proteinExistence type="predicted"/>
<protein>
    <submittedName>
        <fullName evidence="1">Uncharacterized protein</fullName>
    </submittedName>
</protein>
<accession>A0A0F9AKH5</accession>
<feature type="non-terminal residue" evidence="1">
    <location>
        <position position="1"/>
    </location>
</feature>